<dbReference type="NCBIfam" id="TIGR01068">
    <property type="entry name" value="thioredoxin"/>
    <property type="match status" value="1"/>
</dbReference>
<keyword evidence="12" id="KW-1185">Reference proteome</keyword>
<dbReference type="PRINTS" id="PR00421">
    <property type="entry name" value="THIOREDOXIN"/>
</dbReference>
<feature type="site" description="Contributes to redox potential value" evidence="8">
    <location>
        <position position="30"/>
    </location>
</feature>
<dbReference type="InterPro" id="IPR005746">
    <property type="entry name" value="Thioredoxin"/>
</dbReference>
<organism evidence="11 12">
    <name type="scientific">Chlamydia pecorum (strain ATCC VR-628 / DSM 29919 / E58)</name>
    <name type="common">Chlamydophila pecorum</name>
    <dbReference type="NCBI Taxonomy" id="331635"/>
    <lineage>
        <taxon>Bacteria</taxon>
        <taxon>Pseudomonadati</taxon>
        <taxon>Chlamydiota</taxon>
        <taxon>Chlamydiia</taxon>
        <taxon>Chlamydiales</taxon>
        <taxon>Chlamydiaceae</taxon>
        <taxon>Chlamydia/Chlamydophila group</taxon>
        <taxon>Chlamydia</taxon>
    </lineage>
</organism>
<reference evidence="11 12" key="1">
    <citation type="journal article" date="2011" name="J. Bacteriol.">
        <title>Genome sequence of the obligate intracellular animal pathogen Chlamydia pecorum E58.</title>
        <authorList>
            <person name="Mojica S."/>
            <person name="Huot Creasy H."/>
            <person name="Daugherty S."/>
            <person name="Read T.D."/>
            <person name="Kim T."/>
            <person name="Kaltenboeck B."/>
            <person name="Bavoil P."/>
            <person name="Myers G.S."/>
        </authorList>
    </citation>
    <scope>NUCLEOTIDE SEQUENCE [LARGE SCALE GENOMIC DNA]</scope>
    <source>
        <strain evidence="11 12">E58</strain>
    </source>
</reference>
<dbReference type="InterPro" id="IPR013766">
    <property type="entry name" value="Thioredoxin_domain"/>
</dbReference>
<evidence type="ECO:0000256" key="2">
    <source>
        <dbReference type="ARBA" id="ARBA00022448"/>
    </source>
</evidence>
<evidence type="ECO:0000313" key="12">
    <source>
        <dbReference type="Proteomes" id="UP000008305"/>
    </source>
</evidence>
<sequence length="102" mass="11307">MVKIVSAENFDAFIEKGLVLIDFFAEWCGPCRMLTPVLETIASELPLVSIGKINIDDNAQPAEKYEVSSIPTLILFKNGKEVARTVGLKDKNFLIELISKHA</sequence>
<dbReference type="PROSITE" id="PS51352">
    <property type="entry name" value="THIOREDOXIN_2"/>
    <property type="match status" value="1"/>
</dbReference>
<dbReference type="InterPro" id="IPR017937">
    <property type="entry name" value="Thioredoxin_CS"/>
</dbReference>
<comment type="similarity">
    <text evidence="1 7">Belongs to the thioredoxin family.</text>
</comment>
<proteinExistence type="inferred from homology"/>
<dbReference type="EMBL" id="CP002608">
    <property type="protein sequence ID" value="AEB41385.1"/>
    <property type="molecule type" value="Genomic_DNA"/>
</dbReference>
<evidence type="ECO:0000256" key="5">
    <source>
        <dbReference type="ARBA" id="ARBA00023284"/>
    </source>
</evidence>
<keyword evidence="5 9" id="KW-0676">Redox-active center</keyword>
<evidence type="ECO:0000259" key="10">
    <source>
        <dbReference type="PROSITE" id="PS51352"/>
    </source>
</evidence>
<evidence type="ECO:0000256" key="3">
    <source>
        <dbReference type="ARBA" id="ARBA00022982"/>
    </source>
</evidence>
<dbReference type="AlphaFoldDB" id="A0AA34WHY1"/>
<dbReference type="PIRSF" id="PIRSF000077">
    <property type="entry name" value="Thioredoxin"/>
    <property type="match status" value="1"/>
</dbReference>
<dbReference type="Gene3D" id="3.40.30.10">
    <property type="entry name" value="Glutaredoxin"/>
    <property type="match status" value="1"/>
</dbReference>
<evidence type="ECO:0000256" key="8">
    <source>
        <dbReference type="PIRSR" id="PIRSR000077-1"/>
    </source>
</evidence>
<feature type="active site" description="Nucleophile" evidence="8">
    <location>
        <position position="28"/>
    </location>
</feature>
<feature type="site" description="Contributes to redox potential value" evidence="8">
    <location>
        <position position="29"/>
    </location>
</feature>
<name>A0AA34WHY1_CHLPE</name>
<keyword evidence="4 9" id="KW-1015">Disulfide bond</keyword>
<dbReference type="GO" id="GO:0005829">
    <property type="term" value="C:cytosol"/>
    <property type="evidence" value="ECO:0007669"/>
    <property type="project" value="TreeGrafter"/>
</dbReference>
<evidence type="ECO:0000256" key="9">
    <source>
        <dbReference type="PIRSR" id="PIRSR000077-4"/>
    </source>
</evidence>
<protein>
    <recommendedName>
        <fullName evidence="6 7">Thioredoxin</fullName>
    </recommendedName>
</protein>
<dbReference type="FunFam" id="3.40.30.10:FF:000001">
    <property type="entry name" value="Thioredoxin"/>
    <property type="match status" value="1"/>
</dbReference>
<feature type="domain" description="Thioredoxin" evidence="10">
    <location>
        <begin position="1"/>
        <end position="102"/>
    </location>
</feature>
<accession>A0AA34WHY1</accession>
<dbReference type="KEGG" id="cpm:G5S_0386"/>
<evidence type="ECO:0000313" key="11">
    <source>
        <dbReference type="EMBL" id="AEB41385.1"/>
    </source>
</evidence>
<dbReference type="GO" id="GO:0015035">
    <property type="term" value="F:protein-disulfide reductase activity"/>
    <property type="evidence" value="ECO:0007669"/>
    <property type="project" value="UniProtKB-UniRule"/>
</dbReference>
<dbReference type="CDD" id="cd02947">
    <property type="entry name" value="TRX_family"/>
    <property type="match status" value="1"/>
</dbReference>
<dbReference type="PANTHER" id="PTHR45663">
    <property type="entry name" value="GEO12009P1"/>
    <property type="match status" value="1"/>
</dbReference>
<evidence type="ECO:0000256" key="7">
    <source>
        <dbReference type="PIRNR" id="PIRNR000077"/>
    </source>
</evidence>
<gene>
    <name evidence="11" type="primary">trx</name>
    <name evidence="11" type="ordered locus">G5S_0386</name>
</gene>
<dbReference type="SUPFAM" id="SSF52833">
    <property type="entry name" value="Thioredoxin-like"/>
    <property type="match status" value="1"/>
</dbReference>
<dbReference type="InterPro" id="IPR036249">
    <property type="entry name" value="Thioredoxin-like_sf"/>
</dbReference>
<dbReference type="PANTHER" id="PTHR45663:SF11">
    <property type="entry name" value="GEO12009P1"/>
    <property type="match status" value="1"/>
</dbReference>
<dbReference type="GeneID" id="99718423"/>
<dbReference type="PROSITE" id="PS00194">
    <property type="entry name" value="THIOREDOXIN_1"/>
    <property type="match status" value="1"/>
</dbReference>
<keyword evidence="3" id="KW-0249">Electron transport</keyword>
<dbReference type="RefSeq" id="WP_013712463.1">
    <property type="nucleotide sequence ID" value="NC_015408.1"/>
</dbReference>
<dbReference type="GO" id="GO:0045454">
    <property type="term" value="P:cell redox homeostasis"/>
    <property type="evidence" value="ECO:0007669"/>
    <property type="project" value="TreeGrafter"/>
</dbReference>
<keyword evidence="2" id="KW-0813">Transport</keyword>
<feature type="disulfide bond" description="Redox-active" evidence="9">
    <location>
        <begin position="28"/>
        <end position="31"/>
    </location>
</feature>
<feature type="site" description="Deprotonates C-terminal active site Cys" evidence="8">
    <location>
        <position position="22"/>
    </location>
</feature>
<dbReference type="Pfam" id="PF00085">
    <property type="entry name" value="Thioredoxin"/>
    <property type="match status" value="1"/>
</dbReference>
<feature type="active site" description="Nucleophile" evidence="8">
    <location>
        <position position="31"/>
    </location>
</feature>
<evidence type="ECO:0000256" key="4">
    <source>
        <dbReference type="ARBA" id="ARBA00023157"/>
    </source>
</evidence>
<dbReference type="Proteomes" id="UP000008305">
    <property type="component" value="Chromosome"/>
</dbReference>
<evidence type="ECO:0000256" key="6">
    <source>
        <dbReference type="NCBIfam" id="TIGR01068"/>
    </source>
</evidence>
<evidence type="ECO:0000256" key="1">
    <source>
        <dbReference type="ARBA" id="ARBA00008987"/>
    </source>
</evidence>